<accession>A0A284S0Z2</accession>
<protein>
    <submittedName>
        <fullName evidence="1">Uncharacterized protein</fullName>
    </submittedName>
</protein>
<gene>
    <name evidence="1" type="ORF">ARMOST_18128</name>
</gene>
<reference evidence="2" key="1">
    <citation type="journal article" date="2017" name="Nat. Ecol. Evol.">
        <title>Genome expansion and lineage-specific genetic innovations in the forest pathogenic fungi Armillaria.</title>
        <authorList>
            <person name="Sipos G."/>
            <person name="Prasanna A.N."/>
            <person name="Walter M.C."/>
            <person name="O'Connor E."/>
            <person name="Balint B."/>
            <person name="Krizsan K."/>
            <person name="Kiss B."/>
            <person name="Hess J."/>
            <person name="Varga T."/>
            <person name="Slot J."/>
            <person name="Riley R."/>
            <person name="Boka B."/>
            <person name="Rigling D."/>
            <person name="Barry K."/>
            <person name="Lee J."/>
            <person name="Mihaltcheva S."/>
            <person name="LaButti K."/>
            <person name="Lipzen A."/>
            <person name="Waldron R."/>
            <person name="Moloney N.M."/>
            <person name="Sperisen C."/>
            <person name="Kredics L."/>
            <person name="Vagvoelgyi C."/>
            <person name="Patrignani A."/>
            <person name="Fitzpatrick D."/>
            <person name="Nagy I."/>
            <person name="Doyle S."/>
            <person name="Anderson J.B."/>
            <person name="Grigoriev I.V."/>
            <person name="Gueldener U."/>
            <person name="Muensterkoetter M."/>
            <person name="Nagy L.G."/>
        </authorList>
    </citation>
    <scope>NUCLEOTIDE SEQUENCE [LARGE SCALE GENOMIC DNA]</scope>
    <source>
        <strain evidence="2">C18/9</strain>
    </source>
</reference>
<keyword evidence="2" id="KW-1185">Reference proteome</keyword>
<proteinExistence type="predicted"/>
<dbReference type="EMBL" id="FUEG01000024">
    <property type="protein sequence ID" value="SJL14663.1"/>
    <property type="molecule type" value="Genomic_DNA"/>
</dbReference>
<dbReference type="Proteomes" id="UP000219338">
    <property type="component" value="Unassembled WGS sequence"/>
</dbReference>
<evidence type="ECO:0000313" key="1">
    <source>
        <dbReference type="EMBL" id="SJL14663.1"/>
    </source>
</evidence>
<organism evidence="1 2">
    <name type="scientific">Armillaria ostoyae</name>
    <name type="common">Armillaria root rot fungus</name>
    <dbReference type="NCBI Taxonomy" id="47428"/>
    <lineage>
        <taxon>Eukaryota</taxon>
        <taxon>Fungi</taxon>
        <taxon>Dikarya</taxon>
        <taxon>Basidiomycota</taxon>
        <taxon>Agaricomycotina</taxon>
        <taxon>Agaricomycetes</taxon>
        <taxon>Agaricomycetidae</taxon>
        <taxon>Agaricales</taxon>
        <taxon>Marasmiineae</taxon>
        <taxon>Physalacriaceae</taxon>
        <taxon>Armillaria</taxon>
    </lineage>
</organism>
<sequence>MAALFNNRRRLLGVVYWATTGTVASFKSRASIHPAPYRVDGTNGAPDSIFVVETIGADLEMEYTMTFVVQLTVS</sequence>
<dbReference type="AlphaFoldDB" id="A0A284S0Z2"/>
<name>A0A284S0Z2_ARMOS</name>
<evidence type="ECO:0000313" key="2">
    <source>
        <dbReference type="Proteomes" id="UP000219338"/>
    </source>
</evidence>